<dbReference type="REBASE" id="109137">
    <property type="entry name" value="S.MmaSarORF1866P"/>
</dbReference>
<gene>
    <name evidence="5" type="ORF">MSMAP_1867</name>
</gene>
<evidence type="ECO:0000259" key="4">
    <source>
        <dbReference type="Pfam" id="PF01420"/>
    </source>
</evidence>
<dbReference type="CDD" id="cd16961">
    <property type="entry name" value="RMtype1_S_TRD-CR_like"/>
    <property type="match status" value="1"/>
</dbReference>
<dbReference type="Proteomes" id="UP000033116">
    <property type="component" value="Chromosome"/>
</dbReference>
<dbReference type="InterPro" id="IPR044946">
    <property type="entry name" value="Restrct_endonuc_typeI_TRD_sf"/>
</dbReference>
<name>A0A0E3R9C8_METMZ</name>
<dbReference type="GO" id="GO:0009307">
    <property type="term" value="P:DNA restriction-modification system"/>
    <property type="evidence" value="ECO:0007669"/>
    <property type="project" value="UniProtKB-KW"/>
</dbReference>
<evidence type="ECO:0000256" key="1">
    <source>
        <dbReference type="ARBA" id="ARBA00010923"/>
    </source>
</evidence>
<evidence type="ECO:0000256" key="2">
    <source>
        <dbReference type="ARBA" id="ARBA00022747"/>
    </source>
</evidence>
<feature type="domain" description="Type I restriction modification DNA specificity" evidence="4">
    <location>
        <begin position="3"/>
        <end position="188"/>
    </location>
</feature>
<dbReference type="PANTHER" id="PTHR30408">
    <property type="entry name" value="TYPE-1 RESTRICTION ENZYME ECOKI SPECIFICITY PROTEIN"/>
    <property type="match status" value="1"/>
</dbReference>
<dbReference type="Gene3D" id="3.90.220.20">
    <property type="entry name" value="DNA methylase specificity domains"/>
    <property type="match status" value="2"/>
</dbReference>
<dbReference type="AlphaFoldDB" id="A0A0E3R9C8"/>
<keyword evidence="2" id="KW-0680">Restriction system</keyword>
<protein>
    <submittedName>
        <fullName evidence="5">Type I restriction-modification system specificity subunit</fullName>
    </submittedName>
</protein>
<comment type="similarity">
    <text evidence="1">Belongs to the type-I restriction system S methylase family.</text>
</comment>
<sequence>MEFTKRTLGDICDEVKGIVQTGPFGSQLHKSDYKDEGIPVVMPKNIIEDKISIEEIARIGKKDVERLSQHKLQKGDIVYGRRGDIGRRALIKGEQAGWLCGTGCIKISLKNASILEPSFLYYYLGQPEIVSWIYNQAIGATMPNLNTSIIRSIPITYPSLTTQKKIAYILSSYDDLIENNTRRIEILEQMAKLVYEEWFVKFRFPGHENVKMVPSDLGEIPKRWKVREVSEILKRFKAGKKYTQDNVLEEGLIPVIDQSEKEILGFHNDIADHSASLKNPIMIFGDHTCKIKILIEPFSVGPNVIPFRSEDYPEIFVFFLIKNLVQTKEYKRHWNELQAKRVVLPDVPLAMDFVNVVNPLFKQITLLEHKNQNLRKTRDLLLPKLISGEIDVSDLDIHIRNGVQES</sequence>
<dbReference type="Gene3D" id="1.10.287.1120">
    <property type="entry name" value="Bipartite methylase S protein"/>
    <property type="match status" value="1"/>
</dbReference>
<dbReference type="GeneID" id="24865099"/>
<dbReference type="PATRIC" id="fig|1434115.4.peg.2399"/>
<accession>A0A0E3R9C8</accession>
<dbReference type="GO" id="GO:0003677">
    <property type="term" value="F:DNA binding"/>
    <property type="evidence" value="ECO:0007669"/>
    <property type="project" value="UniProtKB-KW"/>
</dbReference>
<dbReference type="HOGENOM" id="CLU_021095_2_3_2"/>
<dbReference type="Pfam" id="PF01420">
    <property type="entry name" value="Methylase_S"/>
    <property type="match status" value="1"/>
</dbReference>
<reference evidence="5 6" key="1">
    <citation type="submission" date="2014-07" db="EMBL/GenBank/DDBJ databases">
        <title>Methanogenic archaea and the global carbon cycle.</title>
        <authorList>
            <person name="Henriksen J.R."/>
            <person name="Luke J."/>
            <person name="Reinhart S."/>
            <person name="Benedict M.N."/>
            <person name="Youngblut N.D."/>
            <person name="Metcalf M.E."/>
            <person name="Whitaker R.J."/>
            <person name="Metcalf W.W."/>
        </authorList>
    </citation>
    <scope>NUCLEOTIDE SEQUENCE [LARGE SCALE GENOMIC DNA]</scope>
    <source>
        <strain evidence="5 6">SarPi</strain>
    </source>
</reference>
<proteinExistence type="inferred from homology"/>
<dbReference type="SUPFAM" id="SSF116734">
    <property type="entry name" value="DNA methylase specificity domain"/>
    <property type="match status" value="2"/>
</dbReference>
<evidence type="ECO:0000313" key="5">
    <source>
        <dbReference type="EMBL" id="AKB61852.1"/>
    </source>
</evidence>
<evidence type="ECO:0000313" key="6">
    <source>
        <dbReference type="Proteomes" id="UP000033116"/>
    </source>
</evidence>
<evidence type="ECO:0000256" key="3">
    <source>
        <dbReference type="ARBA" id="ARBA00023125"/>
    </source>
</evidence>
<dbReference type="InterPro" id="IPR000055">
    <property type="entry name" value="Restrct_endonuc_typeI_TRD"/>
</dbReference>
<dbReference type="InterPro" id="IPR052021">
    <property type="entry name" value="Type-I_RS_S_subunit"/>
</dbReference>
<keyword evidence="3" id="KW-0238">DNA-binding</keyword>
<dbReference type="EMBL" id="CP009511">
    <property type="protein sequence ID" value="AKB61852.1"/>
    <property type="molecule type" value="Genomic_DNA"/>
</dbReference>
<dbReference type="RefSeq" id="WP_011034648.1">
    <property type="nucleotide sequence ID" value="NZ_CP009511.1"/>
</dbReference>
<dbReference type="PANTHER" id="PTHR30408:SF13">
    <property type="entry name" value="TYPE I RESTRICTION ENZYME HINDI SPECIFICITY SUBUNIT"/>
    <property type="match status" value="1"/>
</dbReference>
<organism evidence="5 6">
    <name type="scientific">Methanosarcina mazei SarPi</name>
    <dbReference type="NCBI Taxonomy" id="1434115"/>
    <lineage>
        <taxon>Archaea</taxon>
        <taxon>Methanobacteriati</taxon>
        <taxon>Methanobacteriota</taxon>
        <taxon>Stenosarchaea group</taxon>
        <taxon>Methanomicrobia</taxon>
        <taxon>Methanosarcinales</taxon>
        <taxon>Methanosarcinaceae</taxon>
        <taxon>Methanosarcina</taxon>
    </lineage>
</organism>